<dbReference type="SMART" id="SM00360">
    <property type="entry name" value="RRM"/>
    <property type="match status" value="1"/>
</dbReference>
<gene>
    <name evidence="4" type="ORF">J1N35_007764</name>
</gene>
<dbReference type="PROSITE" id="PS50102">
    <property type="entry name" value="RRM"/>
    <property type="match status" value="1"/>
</dbReference>
<keyword evidence="2" id="KW-0812">Transmembrane</keyword>
<name>A0A9D3W7V2_9ROSI</name>
<evidence type="ECO:0000256" key="1">
    <source>
        <dbReference type="PROSITE-ProRule" id="PRU00176"/>
    </source>
</evidence>
<dbReference type="EMBL" id="JAIQCV010000003">
    <property type="protein sequence ID" value="KAH1114386.1"/>
    <property type="molecule type" value="Genomic_DNA"/>
</dbReference>
<dbReference type="InterPro" id="IPR012677">
    <property type="entry name" value="Nucleotide-bd_a/b_plait_sf"/>
</dbReference>
<dbReference type="CDD" id="cd00590">
    <property type="entry name" value="RRM_SF"/>
    <property type="match status" value="1"/>
</dbReference>
<evidence type="ECO:0000313" key="5">
    <source>
        <dbReference type="Proteomes" id="UP000828251"/>
    </source>
</evidence>
<feature type="transmembrane region" description="Helical" evidence="2">
    <location>
        <begin position="95"/>
        <end position="120"/>
    </location>
</feature>
<evidence type="ECO:0000313" key="4">
    <source>
        <dbReference type="EMBL" id="KAH1114386.1"/>
    </source>
</evidence>
<comment type="caution">
    <text evidence="4">The sequence shown here is derived from an EMBL/GenBank/DDBJ whole genome shotgun (WGS) entry which is preliminary data.</text>
</comment>
<keyword evidence="5" id="KW-1185">Reference proteome</keyword>
<dbReference type="Pfam" id="PF00076">
    <property type="entry name" value="RRM_1"/>
    <property type="match status" value="1"/>
</dbReference>
<dbReference type="InterPro" id="IPR000504">
    <property type="entry name" value="RRM_dom"/>
</dbReference>
<dbReference type="Proteomes" id="UP000828251">
    <property type="component" value="Unassembled WGS sequence"/>
</dbReference>
<protein>
    <recommendedName>
        <fullName evidence="3">RRM domain-containing protein</fullName>
    </recommendedName>
</protein>
<keyword evidence="2" id="KW-1133">Transmembrane helix</keyword>
<dbReference type="Gene3D" id="3.30.70.330">
    <property type="match status" value="1"/>
</dbReference>
<dbReference type="SUPFAM" id="SSF54928">
    <property type="entry name" value="RNA-binding domain, RBD"/>
    <property type="match status" value="1"/>
</dbReference>
<dbReference type="AlphaFoldDB" id="A0A9D3W7V2"/>
<dbReference type="GO" id="GO:0003723">
    <property type="term" value="F:RNA binding"/>
    <property type="evidence" value="ECO:0007669"/>
    <property type="project" value="UniProtKB-UniRule"/>
</dbReference>
<accession>A0A9D3W7V2</accession>
<proteinExistence type="predicted"/>
<organism evidence="4 5">
    <name type="scientific">Gossypium stocksii</name>
    <dbReference type="NCBI Taxonomy" id="47602"/>
    <lineage>
        <taxon>Eukaryota</taxon>
        <taxon>Viridiplantae</taxon>
        <taxon>Streptophyta</taxon>
        <taxon>Embryophyta</taxon>
        <taxon>Tracheophyta</taxon>
        <taxon>Spermatophyta</taxon>
        <taxon>Magnoliopsida</taxon>
        <taxon>eudicotyledons</taxon>
        <taxon>Gunneridae</taxon>
        <taxon>Pentapetalae</taxon>
        <taxon>rosids</taxon>
        <taxon>malvids</taxon>
        <taxon>Malvales</taxon>
        <taxon>Malvaceae</taxon>
        <taxon>Malvoideae</taxon>
        <taxon>Gossypium</taxon>
    </lineage>
</organism>
<evidence type="ECO:0000256" key="2">
    <source>
        <dbReference type="SAM" id="Phobius"/>
    </source>
</evidence>
<keyword evidence="2" id="KW-0472">Membrane</keyword>
<evidence type="ECO:0000259" key="3">
    <source>
        <dbReference type="PROSITE" id="PS50102"/>
    </source>
</evidence>
<sequence length="124" mass="14194">MGLSMNLHKLRKESEESAMLSNCLWVKSLSGEMIDSDLMELFHKFDTLGSVTHTLRRCAFVYFKCMEVAKAAKDALQATLHGNQIKIEFAQLIRFVLFFFSISLGFSSFSQFLIIIPVYILKET</sequence>
<reference evidence="4 5" key="1">
    <citation type="journal article" date="2021" name="Plant Biotechnol. J.">
        <title>Multi-omics assisted identification of the key and species-specific regulatory components of drought-tolerant mechanisms in Gossypium stocksii.</title>
        <authorList>
            <person name="Yu D."/>
            <person name="Ke L."/>
            <person name="Zhang D."/>
            <person name="Wu Y."/>
            <person name="Sun Y."/>
            <person name="Mei J."/>
            <person name="Sun J."/>
            <person name="Sun Y."/>
        </authorList>
    </citation>
    <scope>NUCLEOTIDE SEQUENCE [LARGE SCALE GENOMIC DNA]</scope>
    <source>
        <strain evidence="5">cv. E1</strain>
        <tissue evidence="4">Leaf</tissue>
    </source>
</reference>
<dbReference type="InterPro" id="IPR035979">
    <property type="entry name" value="RBD_domain_sf"/>
</dbReference>
<feature type="domain" description="RRM" evidence="3">
    <location>
        <begin position="22"/>
        <end position="92"/>
    </location>
</feature>
<keyword evidence="1" id="KW-0694">RNA-binding</keyword>
<dbReference type="OrthoDB" id="439808at2759"/>